<keyword evidence="3" id="KW-1185">Reference proteome</keyword>
<keyword evidence="1" id="KW-1133">Transmembrane helix</keyword>
<protein>
    <recommendedName>
        <fullName evidence="4">Beta-carotene 15,15'-monooxygenase</fullName>
    </recommendedName>
</protein>
<organism evidence="2 3">
    <name type="scientific">Corynebacterium mendelii</name>
    <dbReference type="NCBI Taxonomy" id="2765362"/>
    <lineage>
        <taxon>Bacteria</taxon>
        <taxon>Bacillati</taxon>
        <taxon>Actinomycetota</taxon>
        <taxon>Actinomycetes</taxon>
        <taxon>Mycobacteriales</taxon>
        <taxon>Corynebacteriaceae</taxon>
        <taxon>Corynebacterium</taxon>
    </lineage>
</organism>
<sequence length="228" mass="24881">MFHLSALSLLVAAICWTIGDMLIVGFAKPDKKRFGGFIKTMGDDIYAYLLPGSEKRLRWGALIANYSIPLLLFGCWSHWLLMGNTTVGRIGVVLLAVGITLSPLAHAAYYPLAATAKLAWQDYRDGANETASMVTAREMFVFLKFSWFPAIALSFCGGLLITVSIAAGWTVFPQWMCVFTPTVLLVPCMLATRLPYPGKPLLDGAIFNLVLLVWAVALLIGGAVYGIR</sequence>
<reference evidence="2" key="1">
    <citation type="submission" date="2021-03" db="EMBL/GenBank/DDBJ databases">
        <authorList>
            <person name="Sun Q."/>
        </authorList>
    </citation>
    <scope>NUCLEOTIDE SEQUENCE</scope>
    <source>
        <strain evidence="2">CCM 8862</strain>
    </source>
</reference>
<dbReference type="Pfam" id="PF20599">
    <property type="entry name" value="DUF6796"/>
    <property type="match status" value="1"/>
</dbReference>
<dbReference type="RefSeq" id="WP_207117560.1">
    <property type="nucleotide sequence ID" value="NZ_JAFLEQ010000003.1"/>
</dbReference>
<keyword evidence="1" id="KW-0472">Membrane</keyword>
<feature type="transmembrane region" description="Helical" evidence="1">
    <location>
        <begin position="6"/>
        <end position="27"/>
    </location>
</feature>
<name>A0A939DYI1_9CORY</name>
<feature type="transmembrane region" description="Helical" evidence="1">
    <location>
        <begin position="147"/>
        <end position="166"/>
    </location>
</feature>
<feature type="transmembrane region" description="Helical" evidence="1">
    <location>
        <begin position="206"/>
        <end position="227"/>
    </location>
</feature>
<dbReference type="InterPro" id="IPR046475">
    <property type="entry name" value="DUF6796"/>
</dbReference>
<feature type="transmembrane region" description="Helical" evidence="1">
    <location>
        <begin position="87"/>
        <end position="110"/>
    </location>
</feature>
<feature type="transmembrane region" description="Helical" evidence="1">
    <location>
        <begin position="59"/>
        <end position="81"/>
    </location>
</feature>
<evidence type="ECO:0008006" key="4">
    <source>
        <dbReference type="Google" id="ProtNLM"/>
    </source>
</evidence>
<evidence type="ECO:0000313" key="2">
    <source>
        <dbReference type="EMBL" id="MBN9643155.1"/>
    </source>
</evidence>
<evidence type="ECO:0000256" key="1">
    <source>
        <dbReference type="SAM" id="Phobius"/>
    </source>
</evidence>
<keyword evidence="1" id="KW-0812">Transmembrane</keyword>
<comment type="caution">
    <text evidence="2">The sequence shown here is derived from an EMBL/GenBank/DDBJ whole genome shotgun (WGS) entry which is preliminary data.</text>
</comment>
<gene>
    <name evidence="2" type="ORF">JZY06_00695</name>
</gene>
<dbReference type="Proteomes" id="UP000664332">
    <property type="component" value="Unassembled WGS sequence"/>
</dbReference>
<feature type="transmembrane region" description="Helical" evidence="1">
    <location>
        <begin position="172"/>
        <end position="194"/>
    </location>
</feature>
<proteinExistence type="predicted"/>
<accession>A0A939DYI1</accession>
<dbReference type="AlphaFoldDB" id="A0A939DYI1"/>
<dbReference type="EMBL" id="JAFLEQ010000003">
    <property type="protein sequence ID" value="MBN9643155.1"/>
    <property type="molecule type" value="Genomic_DNA"/>
</dbReference>
<evidence type="ECO:0000313" key="3">
    <source>
        <dbReference type="Proteomes" id="UP000664332"/>
    </source>
</evidence>